<evidence type="ECO:0000313" key="1">
    <source>
        <dbReference type="EMBL" id="UQA92005.1"/>
    </source>
</evidence>
<dbReference type="SUPFAM" id="SSF46689">
    <property type="entry name" value="Homeodomain-like"/>
    <property type="match status" value="1"/>
</dbReference>
<gene>
    <name evidence="1" type="ORF">K9S39_09230</name>
</gene>
<proteinExistence type="predicted"/>
<organism evidence="1 2">
    <name type="scientific">Streptomyces halobius</name>
    <dbReference type="NCBI Taxonomy" id="2879846"/>
    <lineage>
        <taxon>Bacteria</taxon>
        <taxon>Bacillati</taxon>
        <taxon>Actinomycetota</taxon>
        <taxon>Actinomycetes</taxon>
        <taxon>Kitasatosporales</taxon>
        <taxon>Streptomycetaceae</taxon>
        <taxon>Streptomyces</taxon>
    </lineage>
</organism>
<accession>A0ABY4M6J4</accession>
<dbReference type="InterPro" id="IPR009057">
    <property type="entry name" value="Homeodomain-like_sf"/>
</dbReference>
<protein>
    <submittedName>
        <fullName evidence="1">Helix-turn-helix domain-containing protein</fullName>
    </submittedName>
</protein>
<dbReference type="Proteomes" id="UP000830115">
    <property type="component" value="Chromosome"/>
</dbReference>
<keyword evidence="2" id="KW-1185">Reference proteome</keyword>
<dbReference type="EMBL" id="CP086322">
    <property type="protein sequence ID" value="UQA92005.1"/>
    <property type="molecule type" value="Genomic_DNA"/>
</dbReference>
<dbReference type="Pfam" id="PF13565">
    <property type="entry name" value="HTH_32"/>
    <property type="match status" value="1"/>
</dbReference>
<sequence length="215" mass="23376">MRDGCPLGQSGAGPRRRPALALRCRIVLECATGAMNRDVAGGLGGEEHTVSRWRARFVRDRLEGLADEPCPGGPRKIADAQVDEVVVKTPETTPRDATTADEILERLAGYLKTVPNSGHRPCSWLQGCGLARLPARGAVFRRPRPPVRSASLPRHDSIRAMPAAPSLVGDARLLAAALPMSVVGVGRYVAGSVSRSLWYHLQMVQYVERPCRWQI</sequence>
<evidence type="ECO:0000313" key="2">
    <source>
        <dbReference type="Proteomes" id="UP000830115"/>
    </source>
</evidence>
<name>A0ABY4M6J4_9ACTN</name>
<reference evidence="1" key="1">
    <citation type="submission" date="2021-10" db="EMBL/GenBank/DDBJ databases">
        <title>Streptomyces nigrumlapis sp.nov.,an antimicrobial producing actinobacterium isolated from Black Gobi rocks.</title>
        <authorList>
            <person name="Wen Y."/>
            <person name="Zhang W."/>
            <person name="Liu X.G."/>
        </authorList>
    </citation>
    <scope>NUCLEOTIDE SEQUENCE</scope>
    <source>
        <strain evidence="1">ST13-2-2</strain>
    </source>
</reference>